<evidence type="ECO:0000256" key="2">
    <source>
        <dbReference type="ARBA" id="ARBA00010413"/>
    </source>
</evidence>
<keyword evidence="4 5" id="KW-0808">Transferase</keyword>
<dbReference type="GeneID" id="65115464"/>
<reference evidence="5" key="1">
    <citation type="submission" date="2018-07" db="EMBL/GenBank/DDBJ databases">
        <title>Complete genome sequence of the cyanophage S-PRM1 isolated from Singapore coastal waters.</title>
        <authorList>
            <person name="Chenard C."/>
            <person name="Kolundzija S."/>
            <person name="Lauro F.M."/>
        </authorList>
    </citation>
    <scope>NUCLEOTIDE SEQUENCE [LARGE SCALE GENOMIC DNA]</scope>
</reference>
<dbReference type="InterPro" id="IPR005076">
    <property type="entry name" value="Glyco_trans_6"/>
</dbReference>
<dbReference type="GO" id="GO:0031982">
    <property type="term" value="C:vesicle"/>
    <property type="evidence" value="ECO:0007669"/>
    <property type="project" value="TreeGrafter"/>
</dbReference>
<evidence type="ECO:0000313" key="5">
    <source>
        <dbReference type="EMBL" id="AXN58460.1"/>
    </source>
</evidence>
<evidence type="ECO:0000256" key="4">
    <source>
        <dbReference type="ARBA" id="ARBA00022679"/>
    </source>
</evidence>
<dbReference type="Gene3D" id="3.90.550.10">
    <property type="entry name" value="Spore Coat Polysaccharide Biosynthesis Protein SpsA, Chain A"/>
    <property type="match status" value="1"/>
</dbReference>
<dbReference type="PANTHER" id="PTHR10462">
    <property type="entry name" value="GLYCOSYLTRANSFERASE-RELATED"/>
    <property type="match status" value="1"/>
</dbReference>
<sequence>MTVAVVFIGTGKYLDFLPSWYERCEENFLPGVDKKYLVFTDGDVPEAPDNAIVYKQEHLDWPYITLYRFKIIQKALDEIADCDWLVFLDADMAVVDTVTVTEVFSDKPYLGVHHPCHFLKFPPHNQPPGSFETNPLSTAKVPDDYDFSVYWQGCLWGGKVPEVMSMMDELNARISLDEENNVIAQWHDESHLNAFYAQNKDLVHTLGPEFAFPEVFADACDFQPKIVHLAKDNSKYHV</sequence>
<name>A0A346FKF5_9CAUD</name>
<dbReference type="EMBL" id="MH629685">
    <property type="protein sequence ID" value="AXN58460.1"/>
    <property type="molecule type" value="Genomic_DNA"/>
</dbReference>
<evidence type="ECO:0000313" key="6">
    <source>
        <dbReference type="Proteomes" id="UP000259950"/>
    </source>
</evidence>
<dbReference type="RefSeq" id="YP_010097797.1">
    <property type="nucleotide sequence ID" value="NC_055761.1"/>
</dbReference>
<comment type="similarity">
    <text evidence="2">Belongs to the glycosyltransferase 6 family.</text>
</comment>
<proteinExistence type="inferred from homology"/>
<dbReference type="GO" id="GO:0016020">
    <property type="term" value="C:membrane"/>
    <property type="evidence" value="ECO:0007669"/>
    <property type="project" value="InterPro"/>
</dbReference>
<dbReference type="Proteomes" id="UP000259950">
    <property type="component" value="Segment"/>
</dbReference>
<dbReference type="InterPro" id="IPR029044">
    <property type="entry name" value="Nucleotide-diphossugar_trans"/>
</dbReference>
<dbReference type="SUPFAM" id="SSF53448">
    <property type="entry name" value="Nucleotide-diphospho-sugar transferases"/>
    <property type="match status" value="1"/>
</dbReference>
<organism evidence="5">
    <name type="scientific">Synechococcus virus S-PRM1</name>
    <dbReference type="NCBI Taxonomy" id="2100130"/>
    <lineage>
        <taxon>Viruses</taxon>
        <taxon>Duplodnaviria</taxon>
        <taxon>Heunggongvirae</taxon>
        <taxon>Uroviricota</taxon>
        <taxon>Caudoviricetes</taxon>
        <taxon>Pantevenvirales</taxon>
        <taxon>Kyanoviridae</taxon>
        <taxon>Makelovirus</taxon>
        <taxon>Makelovirus prm1</taxon>
    </lineage>
</organism>
<accession>A0A346FKF5</accession>
<evidence type="ECO:0000256" key="1">
    <source>
        <dbReference type="ARBA" id="ARBA00001936"/>
    </source>
</evidence>
<keyword evidence="6" id="KW-1185">Reference proteome</keyword>
<dbReference type="PANTHER" id="PTHR10462:SF49">
    <property type="entry name" value="GLOBOSIDE ALPHA-1,3-N-ACETYLGALACTOSAMINYLTRANSFERASE 1"/>
    <property type="match status" value="1"/>
</dbReference>
<dbReference type="KEGG" id="vg:65115464"/>
<dbReference type="Pfam" id="PF03414">
    <property type="entry name" value="Glyco_transf_6"/>
    <property type="match status" value="1"/>
</dbReference>
<keyword evidence="3" id="KW-0328">Glycosyltransferase</keyword>
<protein>
    <submittedName>
        <fullName evidence="5">Glycosyltransferase</fullName>
    </submittedName>
</protein>
<comment type="cofactor">
    <cofactor evidence="1">
        <name>Mn(2+)</name>
        <dbReference type="ChEBI" id="CHEBI:29035"/>
    </cofactor>
</comment>
<dbReference type="GO" id="GO:0005975">
    <property type="term" value="P:carbohydrate metabolic process"/>
    <property type="evidence" value="ECO:0007669"/>
    <property type="project" value="InterPro"/>
</dbReference>
<dbReference type="GO" id="GO:0016758">
    <property type="term" value="F:hexosyltransferase activity"/>
    <property type="evidence" value="ECO:0007669"/>
    <property type="project" value="InterPro"/>
</dbReference>
<evidence type="ECO:0000256" key="3">
    <source>
        <dbReference type="ARBA" id="ARBA00022676"/>
    </source>
</evidence>